<name>A0A4P7N806_PYROR</name>
<gene>
    <name evidence="1" type="ORF">PoMZ_02727</name>
</gene>
<protein>
    <submittedName>
        <fullName evidence="1">Uncharacterized protein</fullName>
    </submittedName>
</protein>
<reference evidence="1 2" key="1">
    <citation type="journal article" date="2019" name="Mol. Biol. Evol.">
        <title>Blast fungal genomes show frequent chromosomal changes, gene gains and losses, and effector gene turnover.</title>
        <authorList>
            <person name="Gomez Luciano L.B."/>
            <person name="Jason Tsai I."/>
            <person name="Chuma I."/>
            <person name="Tosa Y."/>
            <person name="Chen Y.H."/>
            <person name="Li J.Y."/>
            <person name="Li M.Y."/>
            <person name="Jade Lu M.Y."/>
            <person name="Nakayashiki H."/>
            <person name="Li W.H."/>
        </authorList>
    </citation>
    <scope>NUCLEOTIDE SEQUENCE [LARGE SCALE GENOMIC DNA]</scope>
    <source>
        <strain evidence="1">MZ5-1-6</strain>
    </source>
</reference>
<dbReference type="Proteomes" id="UP000294847">
    <property type="component" value="Chromosome 2"/>
</dbReference>
<evidence type="ECO:0000313" key="1">
    <source>
        <dbReference type="EMBL" id="QBZ57792.1"/>
    </source>
</evidence>
<proteinExistence type="predicted"/>
<evidence type="ECO:0000313" key="2">
    <source>
        <dbReference type="Proteomes" id="UP000294847"/>
    </source>
</evidence>
<dbReference type="AlphaFoldDB" id="A0A4P7N806"/>
<sequence>MAAPTSDLPWDLVTSHFKFDTSHPDHGDITDFYLCHKPDQGKDLNRFVEVLAESITTLAAQERRKYAESYEAPDPDDIVIPESDLVQIDAALRRWLLSCTDISIPPWFQNRLPVDYSLFSRPLSVRRVRRLENTRLPLSTSGTGDAVICSHVGDYSCQCLPRFEERRMSTFLHNHKWNDCFRFDEVNGDGFYGLELLKALILHGSMDTVLRICAHSQVDFLGWWDVQTCYCVGDDVALGMMCRDTLRAYILLNFIRRGFPERCVRNTADKAKSEEEERSDPSADYLRTRTYQMLVNHLTISDMSTEIPQFRHMEFFGIRNDHSRSFPRKESWGKGSLDYIYPLGRVSYREFLALDIDADPPYMPSAAEMDTVVWILSEKGLPTELVDTILGLAEYDEMRVLRIPHDPLHELNSDQLDEYLAWSWQILLRFDMLARAQGDEIPWDALISNCFLESFPIRIPTSGYPRPKETKQCFTRNEETESDGLRTTEGFKTVFL</sequence>
<accession>A0A4P7N806</accession>
<organism evidence="1 2">
    <name type="scientific">Pyricularia oryzae</name>
    <name type="common">Rice blast fungus</name>
    <name type="synonym">Magnaporthe oryzae</name>
    <dbReference type="NCBI Taxonomy" id="318829"/>
    <lineage>
        <taxon>Eukaryota</taxon>
        <taxon>Fungi</taxon>
        <taxon>Dikarya</taxon>
        <taxon>Ascomycota</taxon>
        <taxon>Pezizomycotina</taxon>
        <taxon>Sordariomycetes</taxon>
        <taxon>Sordariomycetidae</taxon>
        <taxon>Magnaporthales</taxon>
        <taxon>Pyriculariaceae</taxon>
        <taxon>Pyricularia</taxon>
    </lineage>
</organism>
<dbReference type="EMBL" id="CP034205">
    <property type="protein sequence ID" value="QBZ57792.1"/>
    <property type="molecule type" value="Genomic_DNA"/>
</dbReference>